<reference evidence="2 3" key="1">
    <citation type="journal article" date="2018" name="PLoS ONE">
        <title>The draft genome of Kipferlia bialata reveals reductive genome evolution in fornicate parasites.</title>
        <authorList>
            <person name="Tanifuji G."/>
            <person name="Takabayashi S."/>
            <person name="Kume K."/>
            <person name="Takagi M."/>
            <person name="Nakayama T."/>
            <person name="Kamikawa R."/>
            <person name="Inagaki Y."/>
            <person name="Hashimoto T."/>
        </authorList>
    </citation>
    <scope>NUCLEOTIDE SEQUENCE [LARGE SCALE GENOMIC DNA]</scope>
    <source>
        <strain evidence="2">NY0173</strain>
    </source>
</reference>
<dbReference type="InterPro" id="IPR033579">
    <property type="entry name" value="TMEM128"/>
</dbReference>
<evidence type="ECO:0000256" key="1">
    <source>
        <dbReference type="SAM" id="Phobius"/>
    </source>
</evidence>
<feature type="non-terminal residue" evidence="2">
    <location>
        <position position="1"/>
    </location>
</feature>
<dbReference type="AlphaFoldDB" id="A0A9K3D9L5"/>
<dbReference type="EMBL" id="BDIP01006475">
    <property type="protein sequence ID" value="GIQ90651.1"/>
    <property type="molecule type" value="Genomic_DNA"/>
</dbReference>
<dbReference type="Proteomes" id="UP000265618">
    <property type="component" value="Unassembled WGS sequence"/>
</dbReference>
<feature type="transmembrane region" description="Helical" evidence="1">
    <location>
        <begin position="101"/>
        <end position="120"/>
    </location>
</feature>
<feature type="transmembrane region" description="Helical" evidence="1">
    <location>
        <begin position="12"/>
        <end position="29"/>
    </location>
</feature>
<name>A0A9K3D9L5_9EUKA</name>
<evidence type="ECO:0000313" key="2">
    <source>
        <dbReference type="EMBL" id="GIQ90651.1"/>
    </source>
</evidence>
<feature type="transmembrane region" description="Helical" evidence="1">
    <location>
        <begin position="41"/>
        <end position="63"/>
    </location>
</feature>
<keyword evidence="1" id="KW-1133">Transmembrane helix</keyword>
<feature type="transmembrane region" description="Helical" evidence="1">
    <location>
        <begin position="75"/>
        <end position="95"/>
    </location>
</feature>
<organism evidence="2 3">
    <name type="scientific">Kipferlia bialata</name>
    <dbReference type="NCBI Taxonomy" id="797122"/>
    <lineage>
        <taxon>Eukaryota</taxon>
        <taxon>Metamonada</taxon>
        <taxon>Carpediemonas-like organisms</taxon>
        <taxon>Kipferlia</taxon>
    </lineage>
</organism>
<evidence type="ECO:0000313" key="3">
    <source>
        <dbReference type="Proteomes" id="UP000265618"/>
    </source>
</evidence>
<dbReference type="Pfam" id="PF20479">
    <property type="entry name" value="TMEM128"/>
    <property type="match status" value="1"/>
</dbReference>
<comment type="caution">
    <text evidence="2">The sequence shown here is derived from an EMBL/GenBank/DDBJ whole genome shotgun (WGS) entry which is preliminary data.</text>
</comment>
<gene>
    <name evidence="2" type="ORF">KIPB_013524</name>
</gene>
<keyword evidence="1" id="KW-0812">Transmembrane</keyword>
<sequence length="137" mass="15278">NWQRKINSILEAVLYLSLATLVTFFWHYPKALLAGELRTGSFVMSAICFAVHVWIGIFSTVYVEGKLGISNPMEYSPLIVFAGAATFFLFIPTLISALWPVSGLMSLVSVAIYVVCYVTLPNLIPRYSSEYVVLIFV</sequence>
<accession>A0A9K3D9L5</accession>
<protein>
    <submittedName>
        <fullName evidence="2">Uncharacterized protein</fullName>
    </submittedName>
</protein>
<proteinExistence type="predicted"/>
<keyword evidence="1" id="KW-0472">Membrane</keyword>
<keyword evidence="3" id="KW-1185">Reference proteome</keyword>